<feature type="compositionally biased region" description="Polar residues" evidence="1">
    <location>
        <begin position="47"/>
        <end position="62"/>
    </location>
</feature>
<name>A0A7Y5ASF6_9GAMM</name>
<keyword evidence="2" id="KW-0812">Transmembrane</keyword>
<dbReference type="Proteomes" id="UP000523161">
    <property type="component" value="Unassembled WGS sequence"/>
</dbReference>
<reference evidence="3 4" key="1">
    <citation type="submission" date="2020-06" db="EMBL/GenBank/DDBJ databases">
        <title>Rheinheimera sp. nov., a marine bacterium isolated from coastal.</title>
        <authorList>
            <person name="Yu Q."/>
            <person name="Qi Y."/>
            <person name="Pu J."/>
        </authorList>
    </citation>
    <scope>NUCLEOTIDE SEQUENCE [LARGE SCALE GENOMIC DNA]</scope>
    <source>
        <strain evidence="3 4">YQF-2</strain>
    </source>
</reference>
<accession>A0A7Y5ASF6</accession>
<feature type="compositionally biased region" description="Basic and acidic residues" evidence="1">
    <location>
        <begin position="37"/>
        <end position="46"/>
    </location>
</feature>
<evidence type="ECO:0000256" key="1">
    <source>
        <dbReference type="SAM" id="MobiDB-lite"/>
    </source>
</evidence>
<sequence length="254" mass="29474">MNMKKRVLITLFFPITLSVIYILTDNNDRQEESKSIYHAKTGERDTGVSSSNATPSEEQSDTFNIADAETIDEPIEPLKEWYLKELSEYFFTEFCRSVQSNSNVDEYIQERLTTGDDYAEVDNDISKCEGVTVKDWGQLSLRYEEELKLGNQYAELMLAKINPPGFSHGRYWLMQASTWSQEAMNDIDMNFDNVAFDEMQKLFYAKILNKDDIVNDLAKNIESSDYYEIIELANTWNTSTPKQRKVILNHELVK</sequence>
<feature type="transmembrane region" description="Helical" evidence="2">
    <location>
        <begin position="7"/>
        <end position="24"/>
    </location>
</feature>
<dbReference type="EMBL" id="JABSOD010000009">
    <property type="protein sequence ID" value="NRQ43101.1"/>
    <property type="molecule type" value="Genomic_DNA"/>
</dbReference>
<evidence type="ECO:0000313" key="3">
    <source>
        <dbReference type="EMBL" id="NRQ43101.1"/>
    </source>
</evidence>
<dbReference type="AlphaFoldDB" id="A0A7Y5ASF6"/>
<keyword evidence="4" id="KW-1185">Reference proteome</keyword>
<proteinExistence type="predicted"/>
<keyword evidence="2" id="KW-0472">Membrane</keyword>
<feature type="region of interest" description="Disordered" evidence="1">
    <location>
        <begin position="37"/>
        <end position="62"/>
    </location>
</feature>
<protein>
    <submittedName>
        <fullName evidence="3">Uncharacterized protein</fullName>
    </submittedName>
</protein>
<keyword evidence="2" id="KW-1133">Transmembrane helix</keyword>
<evidence type="ECO:0000256" key="2">
    <source>
        <dbReference type="SAM" id="Phobius"/>
    </source>
</evidence>
<evidence type="ECO:0000313" key="4">
    <source>
        <dbReference type="Proteomes" id="UP000523161"/>
    </source>
</evidence>
<comment type="caution">
    <text evidence="3">The sequence shown here is derived from an EMBL/GenBank/DDBJ whole genome shotgun (WGS) entry which is preliminary data.</text>
</comment>
<dbReference type="RefSeq" id="WP_173501341.1">
    <property type="nucleotide sequence ID" value="NZ_JABSOD010000009.1"/>
</dbReference>
<organism evidence="3 4">
    <name type="scientific">Rheinheimera lutimaris</name>
    <dbReference type="NCBI Taxonomy" id="2740584"/>
    <lineage>
        <taxon>Bacteria</taxon>
        <taxon>Pseudomonadati</taxon>
        <taxon>Pseudomonadota</taxon>
        <taxon>Gammaproteobacteria</taxon>
        <taxon>Chromatiales</taxon>
        <taxon>Chromatiaceae</taxon>
        <taxon>Rheinheimera</taxon>
    </lineage>
</organism>
<gene>
    <name evidence="3" type="ORF">HRH59_11165</name>
</gene>